<evidence type="ECO:0000256" key="2">
    <source>
        <dbReference type="ARBA" id="ARBA00023082"/>
    </source>
</evidence>
<dbReference type="InterPro" id="IPR013324">
    <property type="entry name" value="RNA_pol_sigma_r3/r4-like"/>
</dbReference>
<accession>A0ABS7R3J5</accession>
<keyword evidence="2" id="KW-0731">Sigma factor</keyword>
<dbReference type="InterPro" id="IPR036388">
    <property type="entry name" value="WH-like_DNA-bd_sf"/>
</dbReference>
<comment type="caution">
    <text evidence="7">The sequence shown here is derived from an EMBL/GenBank/DDBJ whole genome shotgun (WGS) entry which is preliminary data.</text>
</comment>
<dbReference type="PRINTS" id="PR00046">
    <property type="entry name" value="SIGMA70FCT"/>
</dbReference>
<dbReference type="InterPro" id="IPR014284">
    <property type="entry name" value="RNA_pol_sigma-70_dom"/>
</dbReference>
<dbReference type="PANTHER" id="PTHR30385:SF4">
    <property type="entry name" value="RNA POLYMERASE SIGMA-E FACTOR"/>
    <property type="match status" value="1"/>
</dbReference>
<dbReference type="InterPro" id="IPR014322">
    <property type="entry name" value="RNA_pol_sigma-B/F/G"/>
</dbReference>
<dbReference type="Proteomes" id="UP001198565">
    <property type="component" value="Unassembled WGS sequence"/>
</dbReference>
<evidence type="ECO:0000256" key="1">
    <source>
        <dbReference type="ARBA" id="ARBA00023015"/>
    </source>
</evidence>
<feature type="domain" description="RNA polymerase sigma-70" evidence="6">
    <location>
        <begin position="14"/>
        <end position="27"/>
    </location>
</feature>
<gene>
    <name evidence="7" type="ORF">K7472_32250</name>
</gene>
<evidence type="ECO:0000256" key="4">
    <source>
        <dbReference type="ARBA" id="ARBA00023163"/>
    </source>
</evidence>
<keyword evidence="1" id="KW-0805">Transcription regulation</keyword>
<dbReference type="SUPFAM" id="SSF88946">
    <property type="entry name" value="Sigma2 domain of RNA polymerase sigma factors"/>
    <property type="match status" value="1"/>
</dbReference>
<dbReference type="Pfam" id="PF04545">
    <property type="entry name" value="Sigma70_r4"/>
    <property type="match status" value="1"/>
</dbReference>
<dbReference type="NCBIfam" id="TIGR02980">
    <property type="entry name" value="SigBFG"/>
    <property type="match status" value="1"/>
</dbReference>
<feature type="non-terminal residue" evidence="7">
    <location>
        <position position="203"/>
    </location>
</feature>
<dbReference type="InterPro" id="IPR007627">
    <property type="entry name" value="RNA_pol_sigma70_r2"/>
</dbReference>
<dbReference type="InterPro" id="IPR007630">
    <property type="entry name" value="RNA_pol_sigma70_r4"/>
</dbReference>
<dbReference type="CDD" id="cd06171">
    <property type="entry name" value="Sigma70_r4"/>
    <property type="match status" value="1"/>
</dbReference>
<evidence type="ECO:0000259" key="6">
    <source>
        <dbReference type="PROSITE" id="PS00715"/>
    </source>
</evidence>
<dbReference type="EMBL" id="JAINVZ010000065">
    <property type="protein sequence ID" value="MBY8889474.1"/>
    <property type="molecule type" value="Genomic_DNA"/>
</dbReference>
<evidence type="ECO:0000256" key="5">
    <source>
        <dbReference type="SAM" id="MobiDB-lite"/>
    </source>
</evidence>
<feature type="non-terminal residue" evidence="7">
    <location>
        <position position="1"/>
    </location>
</feature>
<dbReference type="Pfam" id="PF04542">
    <property type="entry name" value="Sigma70_r2"/>
    <property type="match status" value="1"/>
</dbReference>
<dbReference type="RefSeq" id="WP_222982819.1">
    <property type="nucleotide sequence ID" value="NZ_JAINVZ010000065.1"/>
</dbReference>
<feature type="region of interest" description="Disordered" evidence="5">
    <location>
        <begin position="119"/>
        <end position="144"/>
    </location>
</feature>
<dbReference type="InterPro" id="IPR000943">
    <property type="entry name" value="RNA_pol_sigma70"/>
</dbReference>
<dbReference type="PROSITE" id="PS00715">
    <property type="entry name" value="SIGMA70_1"/>
    <property type="match status" value="1"/>
</dbReference>
<reference evidence="7 8" key="1">
    <citation type="submission" date="2021-08" db="EMBL/GenBank/DDBJ databases">
        <title>Streptomyces sp. PTM05 isolated from lichen.</title>
        <authorList>
            <person name="Somphong A."/>
            <person name="Phongsopitanun W."/>
            <person name="Tanasupawat S."/>
        </authorList>
    </citation>
    <scope>NUCLEOTIDE SEQUENCE [LARGE SCALE GENOMIC DNA]</scope>
    <source>
        <strain evidence="7 8">Ptm05</strain>
    </source>
</reference>
<proteinExistence type="predicted"/>
<keyword evidence="3" id="KW-0238">DNA-binding</keyword>
<dbReference type="NCBIfam" id="TIGR02937">
    <property type="entry name" value="sigma70-ECF"/>
    <property type="match status" value="1"/>
</dbReference>
<dbReference type="Gene3D" id="1.20.120.1810">
    <property type="match status" value="1"/>
</dbReference>
<keyword evidence="8" id="KW-1185">Reference proteome</keyword>
<organism evidence="7 8">
    <name type="scientific">Streptantibioticus parmotrematis</name>
    <dbReference type="NCBI Taxonomy" id="2873249"/>
    <lineage>
        <taxon>Bacteria</taxon>
        <taxon>Bacillati</taxon>
        <taxon>Actinomycetota</taxon>
        <taxon>Actinomycetes</taxon>
        <taxon>Kitasatosporales</taxon>
        <taxon>Streptomycetaceae</taxon>
        <taxon>Streptantibioticus</taxon>
    </lineage>
</organism>
<keyword evidence="4" id="KW-0804">Transcription</keyword>
<dbReference type="InterPro" id="IPR007624">
    <property type="entry name" value="RNA_pol_sigma70_r3"/>
</dbReference>
<protein>
    <submittedName>
        <fullName evidence="7">SigB/SigF/SigG family RNA polymerase sigma factor</fullName>
    </submittedName>
</protein>
<sequence length="203" mass="22221">AAKRFSHRAEQMEDMLQVGTIGLIKAVDRFDPDYGVEFVTFAMPTIVGEIKRFFRDTSWAVRVPRRLQELRIDLAKATDALAIELDRAPTVAELAARLGIEEEEVLEAQVAANAYTASSLDAPATDGDNDDEGTSWAHRTGDEDPALEGVENLTALKPLIAALPERDRAILSMRFGADMTQAAIGAELGISQMHVSRLLTRTL</sequence>
<evidence type="ECO:0000313" key="8">
    <source>
        <dbReference type="Proteomes" id="UP001198565"/>
    </source>
</evidence>
<dbReference type="PANTHER" id="PTHR30385">
    <property type="entry name" value="SIGMA FACTOR F FLAGELLAR"/>
    <property type="match status" value="1"/>
</dbReference>
<dbReference type="Gene3D" id="1.10.10.10">
    <property type="entry name" value="Winged helix-like DNA-binding domain superfamily/Winged helix DNA-binding domain"/>
    <property type="match status" value="2"/>
</dbReference>
<dbReference type="InterPro" id="IPR013325">
    <property type="entry name" value="RNA_pol_sigma_r2"/>
</dbReference>
<name>A0ABS7R3J5_9ACTN</name>
<evidence type="ECO:0000256" key="3">
    <source>
        <dbReference type="ARBA" id="ARBA00023125"/>
    </source>
</evidence>
<dbReference type="SUPFAM" id="SSF88659">
    <property type="entry name" value="Sigma3 and sigma4 domains of RNA polymerase sigma factors"/>
    <property type="match status" value="2"/>
</dbReference>
<dbReference type="Pfam" id="PF04539">
    <property type="entry name" value="Sigma70_r3"/>
    <property type="match status" value="1"/>
</dbReference>
<evidence type="ECO:0000313" key="7">
    <source>
        <dbReference type="EMBL" id="MBY8889474.1"/>
    </source>
</evidence>